<name>A0A6J4SG95_9ACTN</name>
<accession>A0A6J4SG95</accession>
<feature type="region of interest" description="Disordered" evidence="1">
    <location>
        <begin position="1"/>
        <end position="49"/>
    </location>
</feature>
<reference evidence="2" key="1">
    <citation type="submission" date="2020-02" db="EMBL/GenBank/DDBJ databases">
        <authorList>
            <person name="Meier V. D."/>
        </authorList>
    </citation>
    <scope>NUCLEOTIDE SEQUENCE</scope>
    <source>
        <strain evidence="2">AVDCRST_MAG45</strain>
    </source>
</reference>
<evidence type="ECO:0000313" key="2">
    <source>
        <dbReference type="EMBL" id="CAA9492829.1"/>
    </source>
</evidence>
<gene>
    <name evidence="2" type="ORF">AVDCRST_MAG45-840</name>
</gene>
<feature type="compositionally biased region" description="Basic residues" evidence="1">
    <location>
        <begin position="1"/>
        <end position="27"/>
    </location>
</feature>
<protein>
    <submittedName>
        <fullName evidence="2">Uncharacterized protein</fullName>
    </submittedName>
</protein>
<proteinExistence type="predicted"/>
<evidence type="ECO:0000256" key="1">
    <source>
        <dbReference type="SAM" id="MobiDB-lite"/>
    </source>
</evidence>
<dbReference type="EMBL" id="CADCVU010000074">
    <property type="protein sequence ID" value="CAA9492829.1"/>
    <property type="molecule type" value="Genomic_DNA"/>
</dbReference>
<sequence>GRLLRRPGAHQRPLRSRLRGTHFRGRAQRGVARAPRAAHRRGGGPLSRISTLGLLGLRRAGQQPDRGGHRWM</sequence>
<feature type="non-terminal residue" evidence="2">
    <location>
        <position position="72"/>
    </location>
</feature>
<dbReference type="AlphaFoldDB" id="A0A6J4SG95"/>
<organism evidence="2">
    <name type="scientific">uncultured Solirubrobacterales bacterium</name>
    <dbReference type="NCBI Taxonomy" id="768556"/>
    <lineage>
        <taxon>Bacteria</taxon>
        <taxon>Bacillati</taxon>
        <taxon>Actinomycetota</taxon>
        <taxon>Thermoleophilia</taxon>
        <taxon>Solirubrobacterales</taxon>
        <taxon>environmental samples</taxon>
    </lineage>
</organism>
<feature type="non-terminal residue" evidence="2">
    <location>
        <position position="1"/>
    </location>
</feature>